<dbReference type="InterPro" id="IPR038649">
    <property type="entry name" value="EXOI_SH3_sf"/>
</dbReference>
<comment type="cofactor">
    <cofactor evidence="1">
        <name>Mg(2+)</name>
        <dbReference type="ChEBI" id="CHEBI:18420"/>
    </cofactor>
</comment>
<feature type="coiled-coil region" evidence="5">
    <location>
        <begin position="158"/>
        <end position="185"/>
    </location>
</feature>
<feature type="non-terminal residue" evidence="8">
    <location>
        <position position="1"/>
    </location>
</feature>
<evidence type="ECO:0000259" key="7">
    <source>
        <dbReference type="PROSITE" id="PS51785"/>
    </source>
</evidence>
<sequence>LYTPKSELGDLPAVPIKLVHLNKCPVLAQQNTLRPQDADRLGINIQRCLENAQLLRANPQVREKAVAIFAEAEPFVPSDNVDTQLYNGFFSDADRAAMKIVLETEPRNLPALDITFADKRIERLLFNYRARNFPGTLDEAEQQRWLEHRRQVFTPEFLQAYADELQMLYQQYADDKEKLAQLKALWQYAQDIV</sequence>
<dbReference type="InterPro" id="IPR012337">
    <property type="entry name" value="RNaseH-like_sf"/>
</dbReference>
<dbReference type="GO" id="GO:0046872">
    <property type="term" value="F:metal ion binding"/>
    <property type="evidence" value="ECO:0007669"/>
    <property type="project" value="UniProtKB-KW"/>
</dbReference>
<evidence type="ECO:0000256" key="3">
    <source>
        <dbReference type="ARBA" id="ARBA00022801"/>
    </source>
</evidence>
<keyword evidence="5" id="KW-0175">Coiled coil</keyword>
<protein>
    <submittedName>
        <fullName evidence="8">Exodeoxyribonuclease I</fullName>
        <ecNumber evidence="8">3.1.11.1</ecNumber>
    </submittedName>
</protein>
<dbReference type="Pfam" id="PF08411">
    <property type="entry name" value="ExoI_SH3"/>
    <property type="match status" value="1"/>
</dbReference>
<feature type="domain" description="ExoI SH3-like" evidence="6">
    <location>
        <begin position="1"/>
        <end position="73"/>
    </location>
</feature>
<evidence type="ECO:0000256" key="1">
    <source>
        <dbReference type="ARBA" id="ARBA00001946"/>
    </source>
</evidence>
<reference evidence="8 9" key="1">
    <citation type="submission" date="2017-11" db="EMBL/GenBank/DDBJ databases">
        <authorList>
            <person name="Han C.G."/>
        </authorList>
    </citation>
    <scope>NUCLEOTIDE SEQUENCE [LARGE SCALE GENOMIC DNA]</scope>
    <source>
        <strain evidence="8 9">A2</strain>
    </source>
</reference>
<dbReference type="Gene3D" id="1.20.1280.70">
    <property type="entry name" value="Exonuclease ExoI, domain 3"/>
    <property type="match status" value="1"/>
</dbReference>
<dbReference type="PROSITE" id="PS51785">
    <property type="entry name" value="EXOI_C"/>
    <property type="match status" value="1"/>
</dbReference>
<dbReference type="EMBL" id="PIET01001135">
    <property type="protein sequence ID" value="PLM52402.1"/>
    <property type="molecule type" value="Genomic_DNA"/>
</dbReference>
<evidence type="ECO:0000256" key="5">
    <source>
        <dbReference type="SAM" id="Coils"/>
    </source>
</evidence>
<dbReference type="EC" id="3.1.11.1" evidence="8"/>
<dbReference type="FunFam" id="1.20.1280.70:FF:000001">
    <property type="entry name" value="Exodeoxyribonuclease I"/>
    <property type="match status" value="1"/>
</dbReference>
<dbReference type="SUPFAM" id="SSF53098">
    <property type="entry name" value="Ribonuclease H-like"/>
    <property type="match status" value="1"/>
</dbReference>
<evidence type="ECO:0000259" key="6">
    <source>
        <dbReference type="PROSITE" id="PS51784"/>
    </source>
</evidence>
<organism evidence="8 9">
    <name type="scientific">Klebsiella michiganensis</name>
    <dbReference type="NCBI Taxonomy" id="1134687"/>
    <lineage>
        <taxon>Bacteria</taxon>
        <taxon>Pseudomonadati</taxon>
        <taxon>Pseudomonadota</taxon>
        <taxon>Gammaproteobacteria</taxon>
        <taxon>Enterobacterales</taxon>
        <taxon>Enterobacteriaceae</taxon>
        <taxon>Klebsiella/Raoultella group</taxon>
        <taxon>Klebsiella</taxon>
    </lineage>
</organism>
<keyword evidence="4" id="KW-0460">Magnesium</keyword>
<dbReference type="InterPro" id="IPR034747">
    <property type="entry name" value="EXOI_SH3"/>
</dbReference>
<keyword evidence="3 8" id="KW-0378">Hydrolase</keyword>
<evidence type="ECO:0000313" key="9">
    <source>
        <dbReference type="Proteomes" id="UP000234661"/>
    </source>
</evidence>
<evidence type="ECO:0000313" key="8">
    <source>
        <dbReference type="EMBL" id="PLM52402.1"/>
    </source>
</evidence>
<dbReference type="AlphaFoldDB" id="A0A2J4YP56"/>
<accession>A0A2J4YP56</accession>
<dbReference type="PROSITE" id="PS51784">
    <property type="entry name" value="EXOI_SH3"/>
    <property type="match status" value="1"/>
</dbReference>
<dbReference type="GO" id="GO:0008310">
    <property type="term" value="F:single-stranded DNA 3'-5' DNA exonuclease activity"/>
    <property type="evidence" value="ECO:0007669"/>
    <property type="project" value="UniProtKB-EC"/>
</dbReference>
<evidence type="ECO:0000256" key="4">
    <source>
        <dbReference type="ARBA" id="ARBA00022842"/>
    </source>
</evidence>
<name>A0A2J4YP56_9ENTR</name>
<dbReference type="Gene3D" id="1.10.287.1240">
    <property type="match status" value="1"/>
</dbReference>
<dbReference type="Proteomes" id="UP000234661">
    <property type="component" value="Unassembled WGS sequence"/>
</dbReference>
<dbReference type="GO" id="GO:0006281">
    <property type="term" value="P:DNA repair"/>
    <property type="evidence" value="ECO:0007669"/>
    <property type="project" value="InterPro"/>
</dbReference>
<feature type="domain" description="ExoI C-terminal" evidence="7">
    <location>
        <begin position="77"/>
        <end position="193"/>
    </location>
</feature>
<dbReference type="Gene3D" id="3.30.1520.20">
    <property type="entry name" value="Exonuclease ExoI, domain 2"/>
    <property type="match status" value="1"/>
</dbReference>
<dbReference type="InterPro" id="IPR013620">
    <property type="entry name" value="Exonuc_1_SH3"/>
</dbReference>
<evidence type="ECO:0000256" key="2">
    <source>
        <dbReference type="ARBA" id="ARBA00022723"/>
    </source>
</evidence>
<gene>
    <name evidence="8" type="primary">sbcB</name>
    <name evidence="8" type="ORF">CWM85_27030</name>
</gene>
<keyword evidence="2" id="KW-0479">Metal-binding</keyword>
<proteinExistence type="predicted"/>
<reference evidence="8 9" key="2">
    <citation type="submission" date="2018-01" db="EMBL/GenBank/DDBJ databases">
        <title>Genomic study of Klebsiella pneumoniae.</title>
        <authorList>
            <person name="Yang Y."/>
            <person name="Bicalho R."/>
        </authorList>
    </citation>
    <scope>NUCLEOTIDE SEQUENCE [LARGE SCALE GENOMIC DNA]</scope>
    <source>
        <strain evidence="8 9">A2</strain>
    </source>
</reference>
<dbReference type="InterPro" id="IPR058561">
    <property type="entry name" value="Exonuc_1_C"/>
</dbReference>
<comment type="caution">
    <text evidence="8">The sequence shown here is derived from an EMBL/GenBank/DDBJ whole genome shotgun (WGS) entry which is preliminary data.</text>
</comment>
<dbReference type="Pfam" id="PF26016">
    <property type="entry name" value="ExoI_C"/>
    <property type="match status" value="1"/>
</dbReference>